<protein>
    <submittedName>
        <fullName evidence="1">Adenylate-forming protein</fullName>
    </submittedName>
</protein>
<dbReference type="Gene3D" id="3.40.50.12780">
    <property type="entry name" value="N-terminal domain of ligase-like"/>
    <property type="match status" value="1"/>
</dbReference>
<accession>A0A021VNM3</accession>
<dbReference type="AlphaFoldDB" id="A0A021VNM3"/>
<dbReference type="RefSeq" id="WP_034227219.1">
    <property type="nucleotide sequence ID" value="NZ_AXCW01000171.1"/>
</dbReference>
<gene>
    <name evidence="1" type="ORF">N866_05340</name>
</gene>
<dbReference type="InterPro" id="IPR042099">
    <property type="entry name" value="ANL_N_sf"/>
</dbReference>
<proteinExistence type="predicted"/>
<dbReference type="Proteomes" id="UP000019753">
    <property type="component" value="Unassembled WGS sequence"/>
</dbReference>
<dbReference type="OrthoDB" id="580775at2"/>
<dbReference type="SUPFAM" id="SSF56801">
    <property type="entry name" value="Acetyl-CoA synthetase-like"/>
    <property type="match status" value="1"/>
</dbReference>
<dbReference type="EMBL" id="AXCW01000171">
    <property type="protein sequence ID" value="EYR62779.1"/>
    <property type="molecule type" value="Genomic_DNA"/>
</dbReference>
<dbReference type="InterPro" id="IPR053158">
    <property type="entry name" value="CapK_Type1_Caps_Biosynth"/>
</dbReference>
<dbReference type="PANTHER" id="PTHR36932:SF1">
    <property type="entry name" value="CAPSULAR POLYSACCHARIDE BIOSYNTHESIS PROTEIN"/>
    <property type="match status" value="1"/>
</dbReference>
<name>A0A021VNM3_9CELL</name>
<sequence>MDADLMARVLTGRRTLARRDTWTREELLAFQQHRLAAVRAHALHRSPFYRRQLTGRETAPLNDLPPVSKAALMAQFDDVLTTRDIRLADVERHLRDLTTIDGDPGRPLHRRWWTAATAGTTGRRGVFLWDRAEWGAVLVSYARATHWAGVRAGLLAPVKTAVVSSLVPTHQSAVVGASLRSRTVPTVRLDARTPLGEIVAALNSFQPRLLVGYPSVLRPLAQAQLQGVLDIRPEAVMSASEVLTDRAARDMQRAWSTLPNDVYAATETAGISSPCRLGNRHLYEDLVIAEPVRADGTPVEDGTAGDHLLVTVLFARTLPLIRYELTDRVALSPEPCRCGLPFRVLASIEGRQDDVLLLPGPDTPVAVHPIVFHAVLDNADVTQWQVEQHHDHILLRVVPATDRLDVTGLREQLTADLLSAGTRVPVRVETVPLIPRTALGKAPLIRRMP</sequence>
<keyword evidence="2" id="KW-1185">Reference proteome</keyword>
<organism evidence="1 2">
    <name type="scientific">Actinotalea ferrariae CF5-4</name>
    <dbReference type="NCBI Taxonomy" id="948458"/>
    <lineage>
        <taxon>Bacteria</taxon>
        <taxon>Bacillati</taxon>
        <taxon>Actinomycetota</taxon>
        <taxon>Actinomycetes</taxon>
        <taxon>Micrococcales</taxon>
        <taxon>Cellulomonadaceae</taxon>
        <taxon>Actinotalea</taxon>
    </lineage>
</organism>
<evidence type="ECO:0000313" key="1">
    <source>
        <dbReference type="EMBL" id="EYR62779.1"/>
    </source>
</evidence>
<dbReference type="PANTHER" id="PTHR36932">
    <property type="entry name" value="CAPSULAR POLYSACCHARIDE BIOSYNTHESIS PROTEIN"/>
    <property type="match status" value="1"/>
</dbReference>
<reference evidence="1 2" key="1">
    <citation type="submission" date="2014-01" db="EMBL/GenBank/DDBJ databases">
        <title>Actinotalea ferrariae CF5-4.</title>
        <authorList>
            <person name="Chen F."/>
            <person name="Li Y."/>
            <person name="Wang G."/>
        </authorList>
    </citation>
    <scope>NUCLEOTIDE SEQUENCE [LARGE SCALE GENOMIC DNA]</scope>
    <source>
        <strain evidence="1 2">CF5-4</strain>
    </source>
</reference>
<evidence type="ECO:0000313" key="2">
    <source>
        <dbReference type="Proteomes" id="UP000019753"/>
    </source>
</evidence>
<comment type="caution">
    <text evidence="1">The sequence shown here is derived from an EMBL/GenBank/DDBJ whole genome shotgun (WGS) entry which is preliminary data.</text>
</comment>